<sequence>MYLLIDNYDSFTYNLADLVAETGRDVRVYRCDQISPAEIATLRPQGLIISPGPKRPEDAVHSLSIVHAFCRTLPILGVCLGMQVLAYAAGAVVTRGKRPMHGKVTAIHHRGRGLFRGLPETFQVTRYHSLVVQPETLPAAYAIDAVSDDGAVMALSHHSLPLYGLQFHPEAVLSEYGRELITMFCRLAESSLEKGGDCHD</sequence>
<keyword evidence="2" id="KW-0812">Transmembrane</keyword>
<dbReference type="RefSeq" id="WP_027895208.1">
    <property type="nucleotide sequence ID" value="NZ_CP027569.1"/>
</dbReference>
<dbReference type="InterPro" id="IPR006221">
    <property type="entry name" value="TrpG/PapA_dom"/>
</dbReference>
<dbReference type="PRINTS" id="PR00099">
    <property type="entry name" value="CPSGATASE"/>
</dbReference>
<dbReference type="OrthoDB" id="9804328at2"/>
<accession>A0A2S0M9N8</accession>
<gene>
    <name evidence="4" type="ORF">C6Y28_11350</name>
</gene>
<keyword evidence="1 4" id="KW-0315">Glutamine amidotransferase</keyword>
<keyword evidence="4" id="KW-0808">Transferase</keyword>
<dbReference type="NCBIfam" id="TIGR00566">
    <property type="entry name" value="trpG_papA"/>
    <property type="match status" value="1"/>
</dbReference>
<keyword evidence="2" id="KW-0472">Membrane</keyword>
<dbReference type="InterPro" id="IPR050472">
    <property type="entry name" value="Anth_synth/Amidotransfase"/>
</dbReference>
<evidence type="ECO:0000313" key="4">
    <source>
        <dbReference type="EMBL" id="AVO28175.1"/>
    </source>
</evidence>
<evidence type="ECO:0000256" key="2">
    <source>
        <dbReference type="SAM" id="Phobius"/>
    </source>
</evidence>
<dbReference type="PROSITE" id="PS51273">
    <property type="entry name" value="GATASE_TYPE_1"/>
    <property type="match status" value="1"/>
</dbReference>
<dbReference type="Gene3D" id="3.40.50.880">
    <property type="match status" value="1"/>
</dbReference>
<dbReference type="GO" id="GO:0000162">
    <property type="term" value="P:L-tryptophan biosynthetic process"/>
    <property type="evidence" value="ECO:0007669"/>
    <property type="project" value="TreeGrafter"/>
</dbReference>
<evidence type="ECO:0000313" key="5">
    <source>
        <dbReference type="Proteomes" id="UP000238358"/>
    </source>
</evidence>
<dbReference type="PANTHER" id="PTHR43418:SF4">
    <property type="entry name" value="MULTIFUNCTIONAL TRYPTOPHAN BIOSYNTHESIS PROTEIN"/>
    <property type="match status" value="1"/>
</dbReference>
<dbReference type="InterPro" id="IPR017926">
    <property type="entry name" value="GATASE"/>
</dbReference>
<keyword evidence="2" id="KW-1133">Transmembrane helix</keyword>
<dbReference type="GO" id="GO:0005829">
    <property type="term" value="C:cytosol"/>
    <property type="evidence" value="ECO:0007669"/>
    <property type="project" value="TreeGrafter"/>
</dbReference>
<feature type="domain" description="Glutamine amidotransferase" evidence="3">
    <location>
        <begin position="3"/>
        <end position="185"/>
    </location>
</feature>
<dbReference type="PANTHER" id="PTHR43418">
    <property type="entry name" value="MULTIFUNCTIONAL TRYPTOPHAN BIOSYNTHESIS PROTEIN-RELATED"/>
    <property type="match status" value="1"/>
</dbReference>
<reference evidence="4 5" key="1">
    <citation type="journal article" date="2018" name="Genome Announc.">
        <title>Complete genomes of two Megasphaera elsdenii strains, NCIMB 702410 and ATCC 25940.</title>
        <authorList>
            <person name="Hatmaker E.A."/>
            <person name="O'Dell K."/>
            <person name="Riley L.A."/>
            <person name="Klingeman D.M."/>
            <person name="Guss A.M."/>
        </authorList>
    </citation>
    <scope>NUCLEOTIDE SEQUENCE [LARGE SCALE GENOMIC DNA]</scope>
    <source>
        <strain evidence="4 5">NCIMB702410</strain>
    </source>
</reference>
<organism evidence="4 5">
    <name type="scientific">Megasphaera elsdenii</name>
    <dbReference type="NCBI Taxonomy" id="907"/>
    <lineage>
        <taxon>Bacteria</taxon>
        <taxon>Bacillati</taxon>
        <taxon>Bacillota</taxon>
        <taxon>Negativicutes</taxon>
        <taxon>Veillonellales</taxon>
        <taxon>Veillonellaceae</taxon>
        <taxon>Megasphaera</taxon>
    </lineage>
</organism>
<dbReference type="Proteomes" id="UP000238358">
    <property type="component" value="Chromosome"/>
</dbReference>
<dbReference type="PRINTS" id="PR00096">
    <property type="entry name" value="GATASE"/>
</dbReference>
<name>A0A2S0M9N8_MEGEL</name>
<dbReference type="GO" id="GO:0004049">
    <property type="term" value="F:anthranilate synthase activity"/>
    <property type="evidence" value="ECO:0007669"/>
    <property type="project" value="TreeGrafter"/>
</dbReference>
<dbReference type="Pfam" id="PF00117">
    <property type="entry name" value="GATase"/>
    <property type="match status" value="1"/>
</dbReference>
<proteinExistence type="predicted"/>
<feature type="transmembrane region" description="Helical" evidence="2">
    <location>
        <begin position="73"/>
        <end position="93"/>
    </location>
</feature>
<dbReference type="AlphaFoldDB" id="A0A2S0M9N8"/>
<dbReference type="FunFam" id="3.40.50.880:FF:000003">
    <property type="entry name" value="Anthranilate synthase component II"/>
    <property type="match status" value="1"/>
</dbReference>
<dbReference type="GO" id="GO:0016740">
    <property type="term" value="F:transferase activity"/>
    <property type="evidence" value="ECO:0007669"/>
    <property type="project" value="UniProtKB-KW"/>
</dbReference>
<protein>
    <submittedName>
        <fullName evidence="4">Type 1 glutamine amidotransferase</fullName>
    </submittedName>
</protein>
<dbReference type="PRINTS" id="PR00097">
    <property type="entry name" value="ANTSNTHASEII"/>
</dbReference>
<dbReference type="SUPFAM" id="SSF52317">
    <property type="entry name" value="Class I glutamine amidotransferase-like"/>
    <property type="match status" value="1"/>
</dbReference>
<evidence type="ECO:0000259" key="3">
    <source>
        <dbReference type="Pfam" id="PF00117"/>
    </source>
</evidence>
<dbReference type="EMBL" id="CP027569">
    <property type="protein sequence ID" value="AVO28175.1"/>
    <property type="molecule type" value="Genomic_DNA"/>
</dbReference>
<evidence type="ECO:0000256" key="1">
    <source>
        <dbReference type="ARBA" id="ARBA00022962"/>
    </source>
</evidence>
<dbReference type="CDD" id="cd01743">
    <property type="entry name" value="GATase1_Anthranilate_Synthase"/>
    <property type="match status" value="1"/>
</dbReference>
<dbReference type="InterPro" id="IPR029062">
    <property type="entry name" value="Class_I_gatase-like"/>
</dbReference>